<feature type="transmembrane region" description="Helical" evidence="6">
    <location>
        <begin position="46"/>
        <end position="69"/>
    </location>
</feature>
<dbReference type="GO" id="GO:0070072">
    <property type="term" value="P:vacuolar proton-transporting V-type ATPase complex assembly"/>
    <property type="evidence" value="ECO:0007669"/>
    <property type="project" value="InterPro"/>
</dbReference>
<proteinExistence type="predicted"/>
<evidence type="ECO:0000313" key="7">
    <source>
        <dbReference type="EMBL" id="KAL0271200.1"/>
    </source>
</evidence>
<dbReference type="AlphaFoldDB" id="A0AAW2HN19"/>
<feature type="transmembrane region" description="Helical" evidence="6">
    <location>
        <begin position="12"/>
        <end position="34"/>
    </location>
</feature>
<name>A0AAW2HN19_9NEOP</name>
<keyword evidence="2" id="KW-0256">Endoplasmic reticulum</keyword>
<evidence type="ECO:0000256" key="2">
    <source>
        <dbReference type="ARBA" id="ARBA00022824"/>
    </source>
</evidence>
<keyword evidence="5" id="KW-0968">Cytoplasmic vesicle</keyword>
<accession>A0AAW2HN19</accession>
<dbReference type="EMBL" id="JARGDH010000004">
    <property type="protein sequence ID" value="KAL0271200.1"/>
    <property type="molecule type" value="Genomic_DNA"/>
</dbReference>
<evidence type="ECO:0000256" key="3">
    <source>
        <dbReference type="ARBA" id="ARBA00022989"/>
    </source>
</evidence>
<evidence type="ECO:0008006" key="8">
    <source>
        <dbReference type="Google" id="ProtNLM"/>
    </source>
</evidence>
<protein>
    <recommendedName>
        <fullName evidence="8">Vacuolar ATPase assembly integral membrane protein VMA21 homolog</fullName>
    </recommendedName>
</protein>
<dbReference type="Pfam" id="PF09446">
    <property type="entry name" value="VMA21"/>
    <property type="match status" value="1"/>
</dbReference>
<comment type="caution">
    <text evidence="7">The sequence shown here is derived from an EMBL/GenBank/DDBJ whole genome shotgun (WGS) entry which is preliminary data.</text>
</comment>
<dbReference type="GO" id="GO:0031410">
    <property type="term" value="C:cytoplasmic vesicle"/>
    <property type="evidence" value="ECO:0007669"/>
    <property type="project" value="UniProtKB-KW"/>
</dbReference>
<evidence type="ECO:0000256" key="1">
    <source>
        <dbReference type="ARBA" id="ARBA00022692"/>
    </source>
</evidence>
<evidence type="ECO:0000256" key="5">
    <source>
        <dbReference type="ARBA" id="ARBA00023329"/>
    </source>
</evidence>
<evidence type="ECO:0000256" key="4">
    <source>
        <dbReference type="ARBA" id="ARBA00023136"/>
    </source>
</evidence>
<dbReference type="InterPro" id="IPR019013">
    <property type="entry name" value="Vma21"/>
</dbReference>
<reference evidence="7" key="1">
    <citation type="journal article" date="2024" name="Gigascience">
        <title>Chromosome-level genome of the poultry shaft louse Menopon gallinae provides insight into the host-switching and adaptive evolution of parasitic lice.</title>
        <authorList>
            <person name="Xu Y."/>
            <person name="Ma L."/>
            <person name="Liu S."/>
            <person name="Liang Y."/>
            <person name="Liu Q."/>
            <person name="He Z."/>
            <person name="Tian L."/>
            <person name="Duan Y."/>
            <person name="Cai W."/>
            <person name="Li H."/>
            <person name="Song F."/>
        </authorList>
    </citation>
    <scope>NUCLEOTIDE SEQUENCE</scope>
    <source>
        <strain evidence="7">Cailab_2023a</strain>
    </source>
</reference>
<sequence>MPSDLDTFRVVLYYSVAILALPISTFFTTKVILFDRIFGTDNVTGNVYAAVCAVLMLHGALGLFIFKAYSEDGDKKKKLDKAD</sequence>
<evidence type="ECO:0000256" key="6">
    <source>
        <dbReference type="SAM" id="Phobius"/>
    </source>
</evidence>
<organism evidence="7">
    <name type="scientific">Menopon gallinae</name>
    <name type="common">poultry shaft louse</name>
    <dbReference type="NCBI Taxonomy" id="328185"/>
    <lineage>
        <taxon>Eukaryota</taxon>
        <taxon>Metazoa</taxon>
        <taxon>Ecdysozoa</taxon>
        <taxon>Arthropoda</taxon>
        <taxon>Hexapoda</taxon>
        <taxon>Insecta</taxon>
        <taxon>Pterygota</taxon>
        <taxon>Neoptera</taxon>
        <taxon>Paraneoptera</taxon>
        <taxon>Psocodea</taxon>
        <taxon>Troctomorpha</taxon>
        <taxon>Phthiraptera</taxon>
        <taxon>Amblycera</taxon>
        <taxon>Menoponidae</taxon>
        <taxon>Menopon</taxon>
    </lineage>
</organism>
<gene>
    <name evidence="7" type="ORF">PYX00_008372</name>
</gene>
<keyword evidence="4 6" id="KW-0472">Membrane</keyword>
<keyword evidence="1 6" id="KW-0812">Transmembrane</keyword>
<keyword evidence="3 6" id="KW-1133">Transmembrane helix</keyword>